<feature type="transmembrane region" description="Helical" evidence="1">
    <location>
        <begin position="80"/>
        <end position="103"/>
    </location>
</feature>
<gene>
    <name evidence="2" type="ORF">WDS16_26045</name>
</gene>
<keyword evidence="1" id="KW-0812">Transmembrane</keyword>
<name>A0ABZ2PHG4_9NOCA</name>
<protein>
    <recommendedName>
        <fullName evidence="4">DUF998 domain-containing protein</fullName>
    </recommendedName>
</protein>
<keyword evidence="1" id="KW-1133">Transmembrane helix</keyword>
<dbReference type="RefSeq" id="WP_338888923.1">
    <property type="nucleotide sequence ID" value="NZ_CP147846.1"/>
</dbReference>
<organism evidence="2 3">
    <name type="scientific">Rhodococcus sovatensis</name>
    <dbReference type="NCBI Taxonomy" id="1805840"/>
    <lineage>
        <taxon>Bacteria</taxon>
        <taxon>Bacillati</taxon>
        <taxon>Actinomycetota</taxon>
        <taxon>Actinomycetes</taxon>
        <taxon>Mycobacteriales</taxon>
        <taxon>Nocardiaceae</taxon>
        <taxon>Rhodococcus</taxon>
    </lineage>
</organism>
<evidence type="ECO:0000256" key="1">
    <source>
        <dbReference type="SAM" id="Phobius"/>
    </source>
</evidence>
<sequence>MSTQLQQVRAAIRGKTATGPDASWWARVGFWAGVSVIQLVVLEFVVSATWRGLYSYRTNFVSELGVAFCGPAGNWPCSKLYVLMNFSIALFNAALVVAALAWVITGVLDVRGGVLLSIAGLGGIVAGTVNQGMNYQIHSFGAMVVLVVGSLGIIVAGGHRTLDRTAQITVTALGGIALTAALFFIGGHHFGLGIGTVERIAVYSILVATLVLAFAHRKTARRIAARADASNGDRRR</sequence>
<feature type="transmembrane region" description="Helical" evidence="1">
    <location>
        <begin position="110"/>
        <end position="129"/>
    </location>
</feature>
<feature type="transmembrane region" description="Helical" evidence="1">
    <location>
        <begin position="168"/>
        <end position="188"/>
    </location>
</feature>
<dbReference type="EMBL" id="CP147846">
    <property type="protein sequence ID" value="WXG68610.1"/>
    <property type="molecule type" value="Genomic_DNA"/>
</dbReference>
<feature type="transmembrane region" description="Helical" evidence="1">
    <location>
        <begin position="28"/>
        <end position="50"/>
    </location>
</feature>
<accession>A0ABZ2PHG4</accession>
<keyword evidence="1" id="KW-0472">Membrane</keyword>
<feature type="transmembrane region" description="Helical" evidence="1">
    <location>
        <begin position="135"/>
        <end position="156"/>
    </location>
</feature>
<feature type="transmembrane region" description="Helical" evidence="1">
    <location>
        <begin position="200"/>
        <end position="216"/>
    </location>
</feature>
<evidence type="ECO:0000313" key="2">
    <source>
        <dbReference type="EMBL" id="WXG68610.1"/>
    </source>
</evidence>
<dbReference type="Proteomes" id="UP001432000">
    <property type="component" value="Chromosome"/>
</dbReference>
<proteinExistence type="predicted"/>
<evidence type="ECO:0008006" key="4">
    <source>
        <dbReference type="Google" id="ProtNLM"/>
    </source>
</evidence>
<evidence type="ECO:0000313" key="3">
    <source>
        <dbReference type="Proteomes" id="UP001432000"/>
    </source>
</evidence>
<reference evidence="2 3" key="1">
    <citation type="submission" date="2024-03" db="EMBL/GenBank/DDBJ databases">
        <title>Natural products discovery in diverse microorganisms through a two-stage MS feature dereplication strategy.</title>
        <authorList>
            <person name="Zhang R."/>
        </authorList>
    </citation>
    <scope>NUCLEOTIDE SEQUENCE [LARGE SCALE GENOMIC DNA]</scope>
    <source>
        <strain evidence="2 3">18930</strain>
    </source>
</reference>
<keyword evidence="3" id="KW-1185">Reference proteome</keyword>